<dbReference type="GeneID" id="92044844"/>
<evidence type="ECO:0000256" key="7">
    <source>
        <dbReference type="ARBA" id="ARBA00022833"/>
    </source>
</evidence>
<evidence type="ECO:0000256" key="10">
    <source>
        <dbReference type="SAM" id="MobiDB-lite"/>
    </source>
</evidence>
<keyword evidence="2" id="KW-0479">Metal-binding</keyword>
<dbReference type="PROSITE" id="PS50089">
    <property type="entry name" value="ZF_RING_2"/>
    <property type="match status" value="1"/>
</dbReference>
<dbReference type="RefSeq" id="XP_066667126.1">
    <property type="nucleotide sequence ID" value="XM_066811784.1"/>
</dbReference>
<keyword evidence="3" id="KW-0547">Nucleotide-binding</keyword>
<keyword evidence="6" id="KW-0347">Helicase</keyword>
<evidence type="ECO:0000256" key="5">
    <source>
        <dbReference type="ARBA" id="ARBA00022801"/>
    </source>
</evidence>
<organism evidence="12 13">
    <name type="scientific">Apiospora hydei</name>
    <dbReference type="NCBI Taxonomy" id="1337664"/>
    <lineage>
        <taxon>Eukaryota</taxon>
        <taxon>Fungi</taxon>
        <taxon>Dikarya</taxon>
        <taxon>Ascomycota</taxon>
        <taxon>Pezizomycotina</taxon>
        <taxon>Sordariomycetes</taxon>
        <taxon>Xylariomycetidae</taxon>
        <taxon>Amphisphaeriales</taxon>
        <taxon>Apiosporaceae</taxon>
        <taxon>Apiospora</taxon>
    </lineage>
</organism>
<dbReference type="EMBL" id="JAQQWN010000006">
    <property type="protein sequence ID" value="KAK8079651.1"/>
    <property type="molecule type" value="Genomic_DNA"/>
</dbReference>
<protein>
    <recommendedName>
        <fullName evidence="11">RING-type domain-containing protein</fullName>
    </recommendedName>
</protein>
<evidence type="ECO:0000256" key="4">
    <source>
        <dbReference type="ARBA" id="ARBA00022771"/>
    </source>
</evidence>
<dbReference type="SUPFAM" id="SSF57850">
    <property type="entry name" value="RING/U-box"/>
    <property type="match status" value="1"/>
</dbReference>
<dbReference type="Gene3D" id="3.40.50.300">
    <property type="entry name" value="P-loop containing nucleotide triphosphate hydrolases"/>
    <property type="match status" value="1"/>
</dbReference>
<dbReference type="Gene3D" id="3.30.40.10">
    <property type="entry name" value="Zinc/RING finger domain, C3HC4 (zinc finger)"/>
    <property type="match status" value="1"/>
</dbReference>
<dbReference type="PANTHER" id="PTHR45626:SF17">
    <property type="entry name" value="HELICASE-LIKE TRANSCRIPTION FACTOR"/>
    <property type="match status" value="1"/>
</dbReference>
<dbReference type="InterPro" id="IPR017907">
    <property type="entry name" value="Znf_RING_CS"/>
</dbReference>
<reference evidence="12 13" key="1">
    <citation type="submission" date="2023-01" db="EMBL/GenBank/DDBJ databases">
        <title>Analysis of 21 Apiospora genomes using comparative genomics revels a genus with tremendous synthesis potential of carbohydrate active enzymes and secondary metabolites.</title>
        <authorList>
            <person name="Sorensen T."/>
        </authorList>
    </citation>
    <scope>NUCLEOTIDE SEQUENCE [LARGE SCALE GENOMIC DNA]</scope>
    <source>
        <strain evidence="12 13">CBS 114990</strain>
    </source>
</reference>
<dbReference type="InterPro" id="IPR050628">
    <property type="entry name" value="SNF2_RAD54_helicase_TF"/>
</dbReference>
<name>A0ABR1W834_9PEZI</name>
<keyword evidence="7" id="KW-0862">Zinc</keyword>
<evidence type="ECO:0000256" key="3">
    <source>
        <dbReference type="ARBA" id="ARBA00022741"/>
    </source>
</evidence>
<keyword evidence="4 9" id="KW-0863">Zinc-finger</keyword>
<dbReference type="PROSITE" id="PS00518">
    <property type="entry name" value="ZF_RING_1"/>
    <property type="match status" value="1"/>
</dbReference>
<evidence type="ECO:0000313" key="12">
    <source>
        <dbReference type="EMBL" id="KAK8079651.1"/>
    </source>
</evidence>
<evidence type="ECO:0000259" key="11">
    <source>
        <dbReference type="PROSITE" id="PS50089"/>
    </source>
</evidence>
<dbReference type="Pfam" id="PF13445">
    <property type="entry name" value="zf-RING_UBOX"/>
    <property type="match status" value="1"/>
</dbReference>
<feature type="region of interest" description="Disordered" evidence="10">
    <location>
        <begin position="168"/>
        <end position="193"/>
    </location>
</feature>
<sequence>MNEKLAKFREAGKNPQLGNMDFTLILRLRQAVTHPFLLEWVVKNNLDQRHLDNMKSELDKIGLEKRPVHKQLELFLAESLEDPENFGTNRFGYEFDIKEQLEMASATLNDNFCKICLTNLLNPHANTCDHVFCLFCITYEVEEAKKKGRRKATCPICEAVLQHWRPVQDRESSSRGEAGQDKSSQPSKEMMARYKAAGLSPEQIKVLMDFEGQKRTEARQDSVKMGRDGKILGNDYLDIQPRTKGSTSAFLRALDAKYPEPMVPSAKTTTVKHTVLEWQRDEPDDKIIIFTQWLQEGQILGRMLQAEGFGFVYFFGEMSEKAKSAAKETFHKTKDVKIMRILVRNSIDERMHRLQIDKTEKIEQAMQCSKGLSALEMIGLIGNLTVDENGNTVLEPDYGT</sequence>
<keyword evidence="5" id="KW-0378">Hydrolase</keyword>
<feature type="compositionally biased region" description="Basic and acidic residues" evidence="10">
    <location>
        <begin position="168"/>
        <end position="180"/>
    </location>
</feature>
<feature type="domain" description="RING-type" evidence="11">
    <location>
        <begin position="113"/>
        <end position="158"/>
    </location>
</feature>
<keyword evidence="13" id="KW-1185">Reference proteome</keyword>
<gene>
    <name evidence="12" type="ORF">PG997_007469</name>
</gene>
<evidence type="ECO:0000256" key="9">
    <source>
        <dbReference type="PROSITE-ProRule" id="PRU00175"/>
    </source>
</evidence>
<dbReference type="InterPro" id="IPR013083">
    <property type="entry name" value="Znf_RING/FYVE/PHD"/>
</dbReference>
<evidence type="ECO:0000256" key="2">
    <source>
        <dbReference type="ARBA" id="ARBA00022723"/>
    </source>
</evidence>
<evidence type="ECO:0000313" key="13">
    <source>
        <dbReference type="Proteomes" id="UP001433268"/>
    </source>
</evidence>
<proteinExistence type="inferred from homology"/>
<dbReference type="SUPFAM" id="SSF52540">
    <property type="entry name" value="P-loop containing nucleoside triphosphate hydrolases"/>
    <property type="match status" value="1"/>
</dbReference>
<accession>A0ABR1W834</accession>
<keyword evidence="8" id="KW-0067">ATP-binding</keyword>
<dbReference type="Proteomes" id="UP001433268">
    <property type="component" value="Unassembled WGS sequence"/>
</dbReference>
<dbReference type="InterPro" id="IPR027370">
    <property type="entry name" value="Znf-RING_euk"/>
</dbReference>
<dbReference type="SMART" id="SM00184">
    <property type="entry name" value="RING"/>
    <property type="match status" value="1"/>
</dbReference>
<dbReference type="InterPro" id="IPR027417">
    <property type="entry name" value="P-loop_NTPase"/>
</dbReference>
<dbReference type="PANTHER" id="PTHR45626">
    <property type="entry name" value="TRANSCRIPTION TERMINATION FACTOR 2-RELATED"/>
    <property type="match status" value="1"/>
</dbReference>
<evidence type="ECO:0000256" key="8">
    <source>
        <dbReference type="ARBA" id="ARBA00022840"/>
    </source>
</evidence>
<evidence type="ECO:0000256" key="6">
    <source>
        <dbReference type="ARBA" id="ARBA00022806"/>
    </source>
</evidence>
<dbReference type="InterPro" id="IPR001841">
    <property type="entry name" value="Znf_RING"/>
</dbReference>
<evidence type="ECO:0000256" key="1">
    <source>
        <dbReference type="ARBA" id="ARBA00007025"/>
    </source>
</evidence>
<comment type="similarity">
    <text evidence="1">Belongs to the SNF2/RAD54 helicase family.</text>
</comment>
<comment type="caution">
    <text evidence="12">The sequence shown here is derived from an EMBL/GenBank/DDBJ whole genome shotgun (WGS) entry which is preliminary data.</text>
</comment>